<keyword evidence="3" id="KW-1185">Reference proteome</keyword>
<evidence type="ECO:0000256" key="1">
    <source>
        <dbReference type="SAM" id="MobiDB-lite"/>
    </source>
</evidence>
<feature type="compositionally biased region" description="Basic residues" evidence="1">
    <location>
        <begin position="210"/>
        <end position="222"/>
    </location>
</feature>
<sequence>MRYLSQRFVRPGGLELKSRDTFYMWSNIIDNMEGDEREEGDPPRVSRSTAKRARKVSLGDNAEASEVGISNDFLQKAKIIQENLRIYLTKADKSIKNKDQNHINGKIQWFIDAIESLEERTKQYKDKSEGLSLLVHKAVQETLTSPSVHSMITSIVIEKTVPKVIESLSGTTMKSNGPLAIPGKSNEKSSATNVTPPEPLPAAVPFTVVKSKRNRKKTKKSTGRGTARLGKHVVAAVKRLVEHVVATRKEEVRRARGRHEALSRSAAVAPEEGRPRGRFERLGEHVDATRPQVGHSCFSDLREGRPRGHRVRLGEHVVATRP</sequence>
<organism evidence="2 3">
    <name type="scientific">Nezara viridula</name>
    <name type="common">Southern green stink bug</name>
    <name type="synonym">Cimex viridulus</name>
    <dbReference type="NCBI Taxonomy" id="85310"/>
    <lineage>
        <taxon>Eukaryota</taxon>
        <taxon>Metazoa</taxon>
        <taxon>Ecdysozoa</taxon>
        <taxon>Arthropoda</taxon>
        <taxon>Hexapoda</taxon>
        <taxon>Insecta</taxon>
        <taxon>Pterygota</taxon>
        <taxon>Neoptera</taxon>
        <taxon>Paraneoptera</taxon>
        <taxon>Hemiptera</taxon>
        <taxon>Heteroptera</taxon>
        <taxon>Panheteroptera</taxon>
        <taxon>Pentatomomorpha</taxon>
        <taxon>Pentatomoidea</taxon>
        <taxon>Pentatomidae</taxon>
        <taxon>Pentatominae</taxon>
        <taxon>Nezara</taxon>
    </lineage>
</organism>
<feature type="region of interest" description="Disordered" evidence="1">
    <location>
        <begin position="33"/>
        <end position="57"/>
    </location>
</feature>
<reference evidence="2" key="1">
    <citation type="submission" date="2022-01" db="EMBL/GenBank/DDBJ databases">
        <authorList>
            <person name="King R."/>
        </authorList>
    </citation>
    <scope>NUCLEOTIDE SEQUENCE</scope>
</reference>
<name>A0A9P0E3G2_NEZVI</name>
<evidence type="ECO:0000313" key="3">
    <source>
        <dbReference type="Proteomes" id="UP001152798"/>
    </source>
</evidence>
<feature type="compositionally biased region" description="Basic and acidic residues" evidence="1">
    <location>
        <begin position="271"/>
        <end position="288"/>
    </location>
</feature>
<evidence type="ECO:0000313" key="2">
    <source>
        <dbReference type="EMBL" id="CAH1389335.1"/>
    </source>
</evidence>
<feature type="region of interest" description="Disordered" evidence="1">
    <location>
        <begin position="256"/>
        <end position="304"/>
    </location>
</feature>
<protein>
    <submittedName>
        <fullName evidence="2">Uncharacterized protein</fullName>
    </submittedName>
</protein>
<accession>A0A9P0E3G2</accession>
<feature type="region of interest" description="Disordered" evidence="1">
    <location>
        <begin position="174"/>
        <end position="227"/>
    </location>
</feature>
<dbReference type="EMBL" id="OV725077">
    <property type="protein sequence ID" value="CAH1389335.1"/>
    <property type="molecule type" value="Genomic_DNA"/>
</dbReference>
<gene>
    <name evidence="2" type="ORF">NEZAVI_LOCUS758</name>
</gene>
<dbReference type="AlphaFoldDB" id="A0A9P0E3G2"/>
<dbReference type="Proteomes" id="UP001152798">
    <property type="component" value="Chromosome 1"/>
</dbReference>
<proteinExistence type="predicted"/>